<dbReference type="PANTHER" id="PTHR33515:SF1">
    <property type="entry name" value="RIBOSOME-BINDING FACTOR A, CHLOROPLASTIC-RELATED"/>
    <property type="match status" value="1"/>
</dbReference>
<dbReference type="RefSeq" id="WP_015272451.1">
    <property type="nucleotide sequence ID" value="NC_019907.1"/>
</dbReference>
<evidence type="ECO:0000256" key="2">
    <source>
        <dbReference type="HAMAP-Rule" id="MF_00003"/>
    </source>
</evidence>
<sequence>MVKSKTSRGLVRTLRVGEKIRAVLMELLFKDGFLNILINNTTILISEVRMSGDLKIATAYVSLPQEINHNEIISILNSNSKFIRGRIGKILKDLKYIPEIYFKDDNSFQNYSKVDALLRSPKVVVDLLKPNVAE</sequence>
<name>L0ERD2_LIBCB</name>
<protein>
    <recommendedName>
        <fullName evidence="2">Ribosome-binding factor A</fullName>
    </recommendedName>
</protein>
<keyword evidence="2" id="KW-0963">Cytoplasm</keyword>
<dbReference type="GO" id="GO:0030490">
    <property type="term" value="P:maturation of SSU-rRNA"/>
    <property type="evidence" value="ECO:0007669"/>
    <property type="project" value="UniProtKB-UniRule"/>
</dbReference>
<evidence type="ECO:0000313" key="3">
    <source>
        <dbReference type="EMBL" id="AGA64024.1"/>
    </source>
</evidence>
<dbReference type="GO" id="GO:0005829">
    <property type="term" value="C:cytosol"/>
    <property type="evidence" value="ECO:0007669"/>
    <property type="project" value="TreeGrafter"/>
</dbReference>
<dbReference type="InterPro" id="IPR000238">
    <property type="entry name" value="RbfA"/>
</dbReference>
<keyword evidence="1 2" id="KW-0690">Ribosome biogenesis</keyword>
<dbReference type="AlphaFoldDB" id="L0ERD2"/>
<dbReference type="HOGENOM" id="CLU_089475_1_0_5"/>
<comment type="subunit">
    <text evidence="2">Monomer. Binds 30S ribosomal subunits, but not 50S ribosomal subunits or 70S ribosomes.</text>
</comment>
<dbReference type="InterPro" id="IPR020053">
    <property type="entry name" value="Ribosome-bd_factorA_CS"/>
</dbReference>
<proteinExistence type="inferred from homology"/>
<dbReference type="PROSITE" id="PS01319">
    <property type="entry name" value="RBFA"/>
    <property type="match status" value="1"/>
</dbReference>
<keyword evidence="4" id="KW-1185">Reference proteome</keyword>
<dbReference type="PATRIC" id="fig|1215343.11.peg.34"/>
<evidence type="ECO:0000256" key="1">
    <source>
        <dbReference type="ARBA" id="ARBA00022517"/>
    </source>
</evidence>
<comment type="similarity">
    <text evidence="2">Belongs to the RbfA family.</text>
</comment>
<dbReference type="InterPro" id="IPR023799">
    <property type="entry name" value="RbfA_dom_sf"/>
</dbReference>
<dbReference type="PANTHER" id="PTHR33515">
    <property type="entry name" value="RIBOSOME-BINDING FACTOR A, CHLOROPLASTIC-RELATED"/>
    <property type="match status" value="1"/>
</dbReference>
<dbReference type="STRING" id="1215343.B488_00310"/>
<dbReference type="InterPro" id="IPR015946">
    <property type="entry name" value="KH_dom-like_a/b"/>
</dbReference>
<dbReference type="KEGG" id="lcc:B488_00310"/>
<dbReference type="EMBL" id="CP003789">
    <property type="protein sequence ID" value="AGA64024.1"/>
    <property type="molecule type" value="Genomic_DNA"/>
</dbReference>
<evidence type="ECO:0000313" key="4">
    <source>
        <dbReference type="Proteomes" id="UP000010799"/>
    </source>
</evidence>
<dbReference type="Gene3D" id="3.30.300.20">
    <property type="match status" value="1"/>
</dbReference>
<dbReference type="SUPFAM" id="SSF89919">
    <property type="entry name" value="Ribosome-binding factor A, RbfA"/>
    <property type="match status" value="1"/>
</dbReference>
<comment type="subcellular location">
    <subcellularLocation>
        <location evidence="2">Cytoplasm</location>
    </subcellularLocation>
</comment>
<gene>
    <name evidence="2" type="primary">rbfA</name>
    <name evidence="3" type="ordered locus">B488_00310</name>
</gene>
<organism evidence="3 4">
    <name type="scientific">Liberibacter crescens (strain BT-1)</name>
    <dbReference type="NCBI Taxonomy" id="1215343"/>
    <lineage>
        <taxon>Bacteria</taxon>
        <taxon>Pseudomonadati</taxon>
        <taxon>Pseudomonadota</taxon>
        <taxon>Alphaproteobacteria</taxon>
        <taxon>Hyphomicrobiales</taxon>
        <taxon>Rhizobiaceae</taxon>
        <taxon>Liberibacter</taxon>
    </lineage>
</organism>
<dbReference type="HAMAP" id="MF_00003">
    <property type="entry name" value="RbfA"/>
    <property type="match status" value="1"/>
</dbReference>
<dbReference type="GO" id="GO:0043024">
    <property type="term" value="F:ribosomal small subunit binding"/>
    <property type="evidence" value="ECO:0007669"/>
    <property type="project" value="TreeGrafter"/>
</dbReference>
<accession>L0ERD2</accession>
<comment type="function">
    <text evidence="2">One of several proteins that assist in the late maturation steps of the functional core of the 30S ribosomal subunit. Associates with free 30S ribosomal subunits (but not with 30S subunits that are part of 70S ribosomes or polysomes). Required for efficient processing of 16S rRNA. May interact with the 5'-terminal helix region of 16S rRNA.</text>
</comment>
<reference evidence="3 4" key="1">
    <citation type="journal article" date="2012" name="Stand. Genomic Sci.">
        <title>Complete genome sequence of Liberibacter crescens BT-1.</title>
        <authorList>
            <person name="Leonard M.T."/>
            <person name="Fagen J.R."/>
            <person name="Davis-Richardson A.G."/>
            <person name="Davis M.J."/>
            <person name="Triplett E.W."/>
        </authorList>
    </citation>
    <scope>NUCLEOTIDE SEQUENCE [LARGE SCALE GENOMIC DNA]</scope>
    <source>
        <strain evidence="3 4">BT-1</strain>
    </source>
</reference>
<dbReference type="Pfam" id="PF02033">
    <property type="entry name" value="RBFA"/>
    <property type="match status" value="1"/>
</dbReference>
<dbReference type="Proteomes" id="UP000010799">
    <property type="component" value="Chromosome"/>
</dbReference>
<dbReference type="eggNOG" id="COG0858">
    <property type="taxonomic scope" value="Bacteria"/>
</dbReference>